<keyword evidence="3" id="KW-1185">Reference proteome</keyword>
<feature type="compositionally biased region" description="Low complexity" evidence="1">
    <location>
        <begin position="641"/>
        <end position="656"/>
    </location>
</feature>
<evidence type="ECO:0000313" key="2">
    <source>
        <dbReference type="EMBL" id="UNM13786.1"/>
    </source>
</evidence>
<feature type="region of interest" description="Disordered" evidence="1">
    <location>
        <begin position="619"/>
        <end position="677"/>
    </location>
</feature>
<dbReference type="InterPro" id="IPR050206">
    <property type="entry name" value="FtsK/SpoIIIE/SftA"/>
</dbReference>
<dbReference type="PANTHER" id="PTHR22683">
    <property type="entry name" value="SPORULATION PROTEIN RELATED"/>
    <property type="match status" value="1"/>
</dbReference>
<organism evidence="2 3">
    <name type="scientific">Streptomyces formicae</name>
    <dbReference type="NCBI Taxonomy" id="1616117"/>
    <lineage>
        <taxon>Bacteria</taxon>
        <taxon>Bacillati</taxon>
        <taxon>Actinomycetota</taxon>
        <taxon>Actinomycetes</taxon>
        <taxon>Kitasatosporales</taxon>
        <taxon>Streptomycetaceae</taxon>
        <taxon>Streptomyces</taxon>
    </lineage>
</organism>
<name>A0ABY3WMF5_9ACTN</name>
<protein>
    <recommendedName>
        <fullName evidence="4">FtsK domain-containing protein</fullName>
    </recommendedName>
</protein>
<feature type="compositionally biased region" description="Polar residues" evidence="1">
    <location>
        <begin position="657"/>
        <end position="677"/>
    </location>
</feature>
<gene>
    <name evidence="2" type="ORF">J4032_22075</name>
</gene>
<accession>A0ABY3WMF5</accession>
<dbReference type="PANTHER" id="PTHR22683:SF41">
    <property type="entry name" value="DNA TRANSLOCASE FTSK"/>
    <property type="match status" value="1"/>
</dbReference>
<dbReference type="InterPro" id="IPR027417">
    <property type="entry name" value="P-loop_NTPase"/>
</dbReference>
<dbReference type="Proteomes" id="UP000828924">
    <property type="component" value="Chromosome"/>
</dbReference>
<sequence length="677" mass="73076">MATEIEPEHVEQQQEEVPARRQRMKDAFKEQRGHVGARVKEWLATGDIDDVDIIQIATLRKQAKHDEKVRQQQRTAAEHHARFAVAKARIEAEDGNVNSRHLARLAGEVASAESKLAAIQAEPVLPPTDREINNVRHGKKAGRAATLAGGTLAAFPAIGAAAEQAATGQPLLLAALGTAAGYGWYLVSRPFVDGQPAPAPLIPEQLATPVNMLKKEPGGRDFNAPPPPALTAEELDQALRNIGEVRPNEQIQILAVPQRDREGNTTVVFDLPPRTKVANLVRKIEEFAGALGRDSSMIDVTKAGTELRTSLWMTDRDPFEDVRPSPLIKSPSQLDAFQEGVPIGWAKRGNTIRLPIRSSNIAIGGGTRSGKGVGASNVVVGASFDPRINLRIVAGKENAEWNAYAKAGVAATYFKPDPDRLVALLEAELADMKRREAALNDLGKSKLVAPVIEQLGGIELIVIDELATYTRSGKRRREEIMEQMVNLASVAVGAGIMFVIITQYPNADVFPTELAINFTTKWAMRVDSARQSNAILGEGSSGQGRDASKFDPPRPGLGWLVNPFVGITDKARSFDIDEDERGEISTLQEKAAKIREKAGRLAGQWEDPIEKHLLNATGLSSMAGGPERNGVPGRAVHQATPSRGSRSKPSAAPSRPCDTSTATRHSSTRWPTSSAVP</sequence>
<dbReference type="EMBL" id="CP071872">
    <property type="protein sequence ID" value="UNM13786.1"/>
    <property type="molecule type" value="Genomic_DNA"/>
</dbReference>
<evidence type="ECO:0000256" key="1">
    <source>
        <dbReference type="SAM" id="MobiDB-lite"/>
    </source>
</evidence>
<evidence type="ECO:0008006" key="4">
    <source>
        <dbReference type="Google" id="ProtNLM"/>
    </source>
</evidence>
<feature type="region of interest" description="Disordered" evidence="1">
    <location>
        <begin position="1"/>
        <end position="25"/>
    </location>
</feature>
<dbReference type="RefSeq" id="WP_242332708.1">
    <property type="nucleotide sequence ID" value="NZ_CP071872.1"/>
</dbReference>
<evidence type="ECO:0000313" key="3">
    <source>
        <dbReference type="Proteomes" id="UP000828924"/>
    </source>
</evidence>
<feature type="compositionally biased region" description="Basic and acidic residues" evidence="1">
    <location>
        <begin position="1"/>
        <end position="12"/>
    </location>
</feature>
<proteinExistence type="predicted"/>
<dbReference type="Gene3D" id="3.40.50.300">
    <property type="entry name" value="P-loop containing nucleotide triphosphate hydrolases"/>
    <property type="match status" value="1"/>
</dbReference>
<reference evidence="2 3" key="1">
    <citation type="submission" date="2021-03" db="EMBL/GenBank/DDBJ databases">
        <title>Complete genome of Streptomyces formicae strain 1H-GS9 (DSM 100524).</title>
        <authorList>
            <person name="Atanasov K.E."/>
            <person name="Altabella T."/>
            <person name="Ferrer A."/>
        </authorList>
    </citation>
    <scope>NUCLEOTIDE SEQUENCE [LARGE SCALE GENOMIC DNA]</scope>
    <source>
        <strain evidence="2 3">1H-GS9</strain>
    </source>
</reference>
<dbReference type="SUPFAM" id="SSF52540">
    <property type="entry name" value="P-loop containing nucleoside triphosphate hydrolases"/>
    <property type="match status" value="1"/>
</dbReference>